<gene>
    <name evidence="1" type="ORF">GCM10008916_08020</name>
</gene>
<organism evidence="1 2">
    <name type="scientific">Clostridium nitritogenes</name>
    <dbReference type="NCBI Taxonomy" id="83340"/>
    <lineage>
        <taxon>Bacteria</taxon>
        <taxon>Bacillati</taxon>
        <taxon>Bacillota</taxon>
        <taxon>Clostridia</taxon>
        <taxon>Eubacteriales</taxon>
        <taxon>Clostridiaceae</taxon>
        <taxon>Clostridium</taxon>
    </lineage>
</organism>
<protein>
    <submittedName>
        <fullName evidence="1">Uncharacterized protein</fullName>
    </submittedName>
</protein>
<reference evidence="1 2" key="1">
    <citation type="journal article" date="2019" name="Int. J. Syst. Evol. Microbiol.">
        <title>The Global Catalogue of Microorganisms (GCM) 10K type strain sequencing project: providing services to taxonomists for standard genome sequencing and annotation.</title>
        <authorList>
            <consortium name="The Broad Institute Genomics Platform"/>
            <consortium name="The Broad Institute Genome Sequencing Center for Infectious Disease"/>
            <person name="Wu L."/>
            <person name="Ma J."/>
        </authorList>
    </citation>
    <scope>NUCLEOTIDE SEQUENCE [LARGE SCALE GENOMIC DNA]</scope>
    <source>
        <strain evidence="1 2">JCM 6485</strain>
    </source>
</reference>
<evidence type="ECO:0000313" key="2">
    <source>
        <dbReference type="Proteomes" id="UP001501764"/>
    </source>
</evidence>
<dbReference type="RefSeq" id="WP_346025826.1">
    <property type="nucleotide sequence ID" value="NZ_BAAACO010000001.1"/>
</dbReference>
<dbReference type="EMBL" id="BAAACO010000001">
    <property type="protein sequence ID" value="GAA0856830.1"/>
    <property type="molecule type" value="Genomic_DNA"/>
</dbReference>
<comment type="caution">
    <text evidence="1">The sequence shown here is derived from an EMBL/GenBank/DDBJ whole genome shotgun (WGS) entry which is preliminary data.</text>
</comment>
<accession>A0ABN1LJD6</accession>
<name>A0ABN1LJD6_9CLOT</name>
<evidence type="ECO:0000313" key="1">
    <source>
        <dbReference type="EMBL" id="GAA0856830.1"/>
    </source>
</evidence>
<sequence>MIISDTTIRKIIVNDKVQCLEIVRKSIDEYLVDVNKQGNVYEINLISKVGDYYKK</sequence>
<keyword evidence="2" id="KW-1185">Reference proteome</keyword>
<proteinExistence type="predicted"/>
<dbReference type="Proteomes" id="UP001501764">
    <property type="component" value="Unassembled WGS sequence"/>
</dbReference>